<evidence type="ECO:0000313" key="1">
    <source>
        <dbReference type="EMBL" id="KAJ7749925.1"/>
    </source>
</evidence>
<reference evidence="1" key="1">
    <citation type="submission" date="2023-03" db="EMBL/GenBank/DDBJ databases">
        <title>Massive genome expansion in bonnet fungi (Mycena s.s.) driven by repeated elements and novel gene families across ecological guilds.</title>
        <authorList>
            <consortium name="Lawrence Berkeley National Laboratory"/>
            <person name="Harder C.B."/>
            <person name="Miyauchi S."/>
            <person name="Viragh M."/>
            <person name="Kuo A."/>
            <person name="Thoen E."/>
            <person name="Andreopoulos B."/>
            <person name="Lu D."/>
            <person name="Skrede I."/>
            <person name="Drula E."/>
            <person name="Henrissat B."/>
            <person name="Morin E."/>
            <person name="Kohler A."/>
            <person name="Barry K."/>
            <person name="LaButti K."/>
            <person name="Morin E."/>
            <person name="Salamov A."/>
            <person name="Lipzen A."/>
            <person name="Mereny Z."/>
            <person name="Hegedus B."/>
            <person name="Baldrian P."/>
            <person name="Stursova M."/>
            <person name="Weitz H."/>
            <person name="Taylor A."/>
            <person name="Grigoriev I.V."/>
            <person name="Nagy L.G."/>
            <person name="Martin F."/>
            <person name="Kauserud H."/>
        </authorList>
    </citation>
    <scope>NUCLEOTIDE SEQUENCE</scope>
    <source>
        <strain evidence="1">CBHHK182m</strain>
    </source>
</reference>
<keyword evidence="2" id="KW-1185">Reference proteome</keyword>
<gene>
    <name evidence="1" type="ORF">B0H16DRAFT_1460953</name>
</gene>
<dbReference type="Proteomes" id="UP001215598">
    <property type="component" value="Unassembled WGS sequence"/>
</dbReference>
<dbReference type="AlphaFoldDB" id="A0AAD7IUW0"/>
<comment type="caution">
    <text evidence="1">The sequence shown here is derived from an EMBL/GenBank/DDBJ whole genome shotgun (WGS) entry which is preliminary data.</text>
</comment>
<name>A0AAD7IUW0_9AGAR</name>
<evidence type="ECO:0000313" key="2">
    <source>
        <dbReference type="Proteomes" id="UP001215598"/>
    </source>
</evidence>
<organism evidence="1 2">
    <name type="scientific">Mycena metata</name>
    <dbReference type="NCBI Taxonomy" id="1033252"/>
    <lineage>
        <taxon>Eukaryota</taxon>
        <taxon>Fungi</taxon>
        <taxon>Dikarya</taxon>
        <taxon>Basidiomycota</taxon>
        <taxon>Agaricomycotina</taxon>
        <taxon>Agaricomycetes</taxon>
        <taxon>Agaricomycetidae</taxon>
        <taxon>Agaricales</taxon>
        <taxon>Marasmiineae</taxon>
        <taxon>Mycenaceae</taxon>
        <taxon>Mycena</taxon>
    </lineage>
</organism>
<accession>A0AAD7IUW0</accession>
<protein>
    <submittedName>
        <fullName evidence="1">Uncharacterized protein</fullName>
    </submittedName>
</protein>
<dbReference type="EMBL" id="JARKIB010000067">
    <property type="protein sequence ID" value="KAJ7749925.1"/>
    <property type="molecule type" value="Genomic_DNA"/>
</dbReference>
<sequence>MPRCGYVGRGVVQRGLSPLILPVNQEAIPGSTPGVRMRDSLRCLFLSFMPRTWCNATRPLSPQSKNYVALSGVPVGIHVNHRPQIPRTWCNATRPLSLHELTHTYAGGNTGFDSRRLNEMCGRRIFVFAKLFSLAFIDQLELQSPGFNSRRPNDGGSPFFLRSNTHVREAIPGLIPDVRMVEVALRFPFFWLRHFFLITRTWCNATQPLSLQELTHTYAGGNPGFESRRPNRSRFRKFLFFYNSDVVYTTRPLLLWVEAVHGSKPGFDSRRPNEFFPWQPFLYTGRGVVQHGLSSCGLKQCMEAIPGGTPGVRIIEDPRLEAVAFLDGGN</sequence>
<proteinExistence type="predicted"/>